<name>A0ACC6M7T9_9BACI</name>
<reference evidence="1" key="1">
    <citation type="submission" date="2023-11" db="EMBL/GenBank/DDBJ databases">
        <title>Gracilibacillus pellucida a moderately halophilic bacterium isolated from saline soil in Xinjiang province.</title>
        <authorList>
            <person name="Zhang Z."/>
            <person name="Tan F."/>
            <person name="Wang Y."/>
            <person name="Xia M."/>
        </authorList>
    </citation>
    <scope>NUCLEOTIDE SEQUENCE</scope>
    <source>
        <strain evidence="1">S3-1-1</strain>
    </source>
</reference>
<evidence type="ECO:0000313" key="2">
    <source>
        <dbReference type="Proteomes" id="UP001277972"/>
    </source>
</evidence>
<keyword evidence="1" id="KW-0282">Flagellum</keyword>
<protein>
    <submittedName>
        <fullName evidence="1">Flagellar export protein FliJ</fullName>
    </submittedName>
</protein>
<evidence type="ECO:0000313" key="1">
    <source>
        <dbReference type="EMBL" id="MDX8046938.1"/>
    </source>
</evidence>
<accession>A0ACC6M7T9</accession>
<keyword evidence="2" id="KW-1185">Reference proteome</keyword>
<dbReference type="EMBL" id="JAWZSR010000008">
    <property type="protein sequence ID" value="MDX8046938.1"/>
    <property type="molecule type" value="Genomic_DNA"/>
</dbReference>
<proteinExistence type="predicted"/>
<keyword evidence="1" id="KW-0969">Cilium</keyword>
<dbReference type="Proteomes" id="UP001277972">
    <property type="component" value="Unassembled WGS sequence"/>
</dbReference>
<gene>
    <name evidence="1" type="primary">fliJ</name>
    <name evidence="1" type="ORF">SH601_13170</name>
</gene>
<keyword evidence="1" id="KW-0966">Cell projection</keyword>
<sequence>MTQLHGYEKIRMLRENEKMVAQQKYQGAAAEFEKNANQLYDLLRKKELVEENYRQSLSDKSAVNTLQSYHQYLDFLMPSIISIQRKVDVSRKEMNRLQENVTEQYIEEKKITKIIERKKRLFKQEETKKESMLMDEVSIRNYIEK</sequence>
<comment type="caution">
    <text evidence="1">The sequence shown here is derived from an EMBL/GenBank/DDBJ whole genome shotgun (WGS) entry which is preliminary data.</text>
</comment>
<organism evidence="1 2">
    <name type="scientific">Gracilibacillus pellucidus</name>
    <dbReference type="NCBI Taxonomy" id="3095368"/>
    <lineage>
        <taxon>Bacteria</taxon>
        <taxon>Bacillati</taxon>
        <taxon>Bacillota</taxon>
        <taxon>Bacilli</taxon>
        <taxon>Bacillales</taxon>
        <taxon>Bacillaceae</taxon>
        <taxon>Gracilibacillus</taxon>
    </lineage>
</organism>